<comment type="caution">
    <text evidence="1">The sequence shown here is derived from an EMBL/GenBank/DDBJ whole genome shotgun (WGS) entry which is preliminary data.</text>
</comment>
<protein>
    <submittedName>
        <fullName evidence="1">Uncharacterized protein</fullName>
    </submittedName>
</protein>
<sequence length="122" mass="13541">MSAGKHPRPTGETSPPEENFSGETPSASKKLNEDITAETPPESDNNCNHFQAVNNIEEQSKELTLDSDKEITLDSDKDFKSLCNLVAITVDKMYNEIQKINLKVDTIINSMPYCLLPKGNLN</sequence>
<gene>
    <name evidence="1" type="ORF">K3G42_017232</name>
</gene>
<reference evidence="1" key="1">
    <citation type="submission" date="2021-08" db="EMBL/GenBank/DDBJ databases">
        <title>The first chromosome-level gecko genome reveals the dynamic sex chromosomes of Neotropical dwarf geckos (Sphaerodactylidae: Sphaerodactylus).</title>
        <authorList>
            <person name="Pinto B.J."/>
            <person name="Keating S.E."/>
            <person name="Gamble T."/>
        </authorList>
    </citation>
    <scope>NUCLEOTIDE SEQUENCE</scope>
    <source>
        <strain evidence="1">TG3544</strain>
    </source>
</reference>
<proteinExistence type="predicted"/>
<organism evidence="1 2">
    <name type="scientific">Sphaerodactylus townsendi</name>
    <dbReference type="NCBI Taxonomy" id="933632"/>
    <lineage>
        <taxon>Eukaryota</taxon>
        <taxon>Metazoa</taxon>
        <taxon>Chordata</taxon>
        <taxon>Craniata</taxon>
        <taxon>Vertebrata</taxon>
        <taxon>Euteleostomi</taxon>
        <taxon>Lepidosauria</taxon>
        <taxon>Squamata</taxon>
        <taxon>Bifurcata</taxon>
        <taxon>Gekkota</taxon>
        <taxon>Sphaerodactylidae</taxon>
        <taxon>Sphaerodactylus</taxon>
    </lineage>
</organism>
<evidence type="ECO:0000313" key="1">
    <source>
        <dbReference type="EMBL" id="KAH7999705.1"/>
    </source>
</evidence>
<name>A0ACB8F4N7_9SAUR</name>
<keyword evidence="2" id="KW-1185">Reference proteome</keyword>
<accession>A0ACB8F4N7</accession>
<dbReference type="EMBL" id="CM037618">
    <property type="protein sequence ID" value="KAH7999705.1"/>
    <property type="molecule type" value="Genomic_DNA"/>
</dbReference>
<evidence type="ECO:0000313" key="2">
    <source>
        <dbReference type="Proteomes" id="UP000827872"/>
    </source>
</evidence>
<dbReference type="Proteomes" id="UP000827872">
    <property type="component" value="Linkage Group LG05"/>
</dbReference>